<organism evidence="1 2">
    <name type="scientific">Bacillus safensis</name>
    <dbReference type="NCBI Taxonomy" id="561879"/>
    <lineage>
        <taxon>Bacteria</taxon>
        <taxon>Bacillati</taxon>
        <taxon>Bacillota</taxon>
        <taxon>Bacilli</taxon>
        <taxon>Bacillales</taxon>
        <taxon>Bacillaceae</taxon>
        <taxon>Bacillus</taxon>
    </lineage>
</organism>
<dbReference type="EMBL" id="AP021906">
    <property type="protein sequence ID" value="BBP91869.1"/>
    <property type="molecule type" value="Genomic_DNA"/>
</dbReference>
<gene>
    <name evidence="1" type="ORF">BsIDN1_54870</name>
</gene>
<evidence type="ECO:0000313" key="2">
    <source>
        <dbReference type="Proteomes" id="UP000464658"/>
    </source>
</evidence>
<evidence type="ECO:0000313" key="1">
    <source>
        <dbReference type="EMBL" id="BBP91869.1"/>
    </source>
</evidence>
<proteinExistence type="predicted"/>
<accession>A0A5S9MJ62</accession>
<reference evidence="1 2" key="1">
    <citation type="submission" date="2019-12" db="EMBL/GenBank/DDBJ databases">
        <title>Full genome sequence of a Bacillus safensis strain isolated from commercially available natto in Indonesia.</title>
        <authorList>
            <person name="Yoshida M."/>
            <person name="Uomi M."/>
            <person name="Waturangi D."/>
            <person name="Ekaputri J.J."/>
            <person name="Setiamarga D.H.E."/>
        </authorList>
    </citation>
    <scope>NUCLEOTIDE SEQUENCE [LARGE SCALE GENOMIC DNA]</scope>
    <source>
        <strain evidence="1 2">IDN1</strain>
    </source>
</reference>
<dbReference type="AlphaFoldDB" id="A0A5S9MJ62"/>
<sequence length="77" mass="9133">MKQLDELKEYDPDLYRIARKGYFGINGTKVFPQFEVRSHSDVLEAIQQIDRPLKRAGMDFLDLLNHTMRLIRFSCRS</sequence>
<name>A0A5S9MJ62_BACIA</name>
<dbReference type="Proteomes" id="UP000464658">
    <property type="component" value="Chromosome"/>
</dbReference>
<protein>
    <submittedName>
        <fullName evidence="1">Uncharacterized protein</fullName>
    </submittedName>
</protein>